<feature type="region of interest" description="Disordered" evidence="1">
    <location>
        <begin position="1"/>
        <end position="119"/>
    </location>
</feature>
<comment type="caution">
    <text evidence="2">The sequence shown here is derived from an EMBL/GenBank/DDBJ whole genome shotgun (WGS) entry which is preliminary data.</text>
</comment>
<dbReference type="Gene3D" id="2.30.22.10">
    <property type="entry name" value="Head domain of nucleotide exchange factor GrpE"/>
    <property type="match status" value="1"/>
</dbReference>
<proteinExistence type="predicted"/>
<evidence type="ECO:0000256" key="1">
    <source>
        <dbReference type="SAM" id="MobiDB-lite"/>
    </source>
</evidence>
<evidence type="ECO:0000313" key="3">
    <source>
        <dbReference type="Proteomes" id="UP000791080"/>
    </source>
</evidence>
<accession>A0ABT1JKM1</accession>
<organism evidence="2 3">
    <name type="scientific">Actinoalloteichus caeruleus DSM 43889</name>
    <dbReference type="NCBI Taxonomy" id="1120930"/>
    <lineage>
        <taxon>Bacteria</taxon>
        <taxon>Bacillati</taxon>
        <taxon>Actinomycetota</taxon>
        <taxon>Actinomycetes</taxon>
        <taxon>Pseudonocardiales</taxon>
        <taxon>Pseudonocardiaceae</taxon>
        <taxon>Actinoalloteichus</taxon>
        <taxon>Actinoalloteichus cyanogriseus</taxon>
    </lineage>
</organism>
<sequence>MTPWFRRRRREEPRPTPRPGTGPGRAARGHDEHTDPVLVPPEPPLTPPVPSAPPEAVPSVHPDDATPHGAAPEVPEAPDVPDAPVPAENRPPASTATPVPPSGAGTAGTARAGDTSYRDVGLHSLDTAARAATAEDTTDHERVLRERQDLIRLCLYALDRARSAGVAERIEEGLAAVGVTSLRPDGDRFDPARHEAGGVTDTDDPALAGTVAETEVVGFADRGRTLRVPVVTVYTRKGPG</sequence>
<dbReference type="SUPFAM" id="SSF51064">
    <property type="entry name" value="Head domain of nucleotide exchange factor GrpE"/>
    <property type="match status" value="1"/>
</dbReference>
<evidence type="ECO:0000313" key="2">
    <source>
        <dbReference type="EMBL" id="MCP2333054.1"/>
    </source>
</evidence>
<protein>
    <submittedName>
        <fullName evidence="2">GrpE</fullName>
    </submittedName>
</protein>
<keyword evidence="3" id="KW-1185">Reference proteome</keyword>
<reference evidence="2 3" key="1">
    <citation type="submission" date="2022-06" db="EMBL/GenBank/DDBJ databases">
        <title>Genomic Encyclopedia of Type Strains, Phase I: the one thousand microbial genomes (KMG-I) project.</title>
        <authorList>
            <person name="Kyrpides N."/>
        </authorList>
    </citation>
    <scope>NUCLEOTIDE SEQUENCE [LARGE SCALE GENOMIC DNA]</scope>
    <source>
        <strain evidence="2 3">DSM 43889</strain>
    </source>
</reference>
<feature type="compositionally biased region" description="Pro residues" evidence="1">
    <location>
        <begin position="38"/>
        <end position="56"/>
    </location>
</feature>
<dbReference type="EMBL" id="AUBJ02000001">
    <property type="protein sequence ID" value="MCP2333054.1"/>
    <property type="molecule type" value="Genomic_DNA"/>
</dbReference>
<dbReference type="InterPro" id="IPR009012">
    <property type="entry name" value="GrpE_head"/>
</dbReference>
<gene>
    <name evidence="2" type="ORF">G443_003324</name>
</gene>
<dbReference type="Proteomes" id="UP000791080">
    <property type="component" value="Unassembled WGS sequence"/>
</dbReference>
<name>A0ABT1JKM1_ACTCY</name>
<feature type="compositionally biased region" description="Low complexity" evidence="1">
    <location>
        <begin position="80"/>
        <end position="115"/>
    </location>
</feature>